<dbReference type="SMART" id="SM00411">
    <property type="entry name" value="BHL"/>
    <property type="match status" value="1"/>
</dbReference>
<evidence type="ECO:0000313" key="5">
    <source>
        <dbReference type="EMBL" id="MDT2250035.1"/>
    </source>
</evidence>
<dbReference type="InterPro" id="IPR010992">
    <property type="entry name" value="IHF-like_DNA-bd_dom_sf"/>
</dbReference>
<evidence type="ECO:0000256" key="1">
    <source>
        <dbReference type="ARBA" id="ARBA00010529"/>
    </source>
</evidence>
<comment type="similarity">
    <text evidence="1 4">Belongs to the bacterial histone-like protein family.</text>
</comment>
<dbReference type="SUPFAM" id="SSF47729">
    <property type="entry name" value="IHF-like DNA-binding proteins"/>
    <property type="match status" value="1"/>
</dbReference>
<dbReference type="PANTHER" id="PTHR33175:SF3">
    <property type="entry name" value="DNA-BINDING PROTEIN HU-BETA"/>
    <property type="match status" value="1"/>
</dbReference>
<gene>
    <name evidence="5" type="ORF">P7H09_01235</name>
    <name evidence="6" type="ORF">P7H09_02390</name>
</gene>
<dbReference type="EMBL" id="JARQGV010000004">
    <property type="protein sequence ID" value="MDT2250254.1"/>
    <property type="molecule type" value="Genomic_DNA"/>
</dbReference>
<keyword evidence="2" id="KW-0226">DNA condensation</keyword>
<evidence type="ECO:0000256" key="4">
    <source>
        <dbReference type="RuleBase" id="RU003939"/>
    </source>
</evidence>
<accession>A0AAP5N1B5</accession>
<dbReference type="EMBL" id="JARQGV010000004">
    <property type="protein sequence ID" value="MDT2250035.1"/>
    <property type="molecule type" value="Genomic_DNA"/>
</dbReference>
<dbReference type="InterPro" id="IPR000119">
    <property type="entry name" value="Hist_DNA-bd"/>
</dbReference>
<dbReference type="CDD" id="cd13831">
    <property type="entry name" value="HU"/>
    <property type="match status" value="1"/>
</dbReference>
<sequence>MWGSFLFILAYIHAHFRNFDNISEVSQMNKEQLVEVVAKSSGFSKKNAEKAVTHVLDSIFEALKQGKEVQLVGFGKFDVRSREARMGRNRKTGEEVELPAGKVPVFTAGITLKKALNRV</sequence>
<dbReference type="AlphaFoldDB" id="A0AAP5N1B5"/>
<proteinExistence type="inferred from homology"/>
<evidence type="ECO:0000256" key="2">
    <source>
        <dbReference type="ARBA" id="ARBA00023067"/>
    </source>
</evidence>
<name>A0AAP5N1B5_9BACL</name>
<evidence type="ECO:0000256" key="3">
    <source>
        <dbReference type="ARBA" id="ARBA00023125"/>
    </source>
</evidence>
<dbReference type="Proteomes" id="UP001259239">
    <property type="component" value="Unassembled WGS sequence"/>
</dbReference>
<evidence type="ECO:0000313" key="7">
    <source>
        <dbReference type="Proteomes" id="UP001259239"/>
    </source>
</evidence>
<dbReference type="Pfam" id="PF00216">
    <property type="entry name" value="Bac_DNA_binding"/>
    <property type="match status" value="1"/>
</dbReference>
<reference evidence="5" key="1">
    <citation type="journal article" date="2023" name="J. Vet. Diagn. Invest.">
        <title>Oxytetracycline-resistant Paenibacillus larvae identified in commercial beekeeping operations in Saskatchewan using pooled honey sampling.</title>
        <authorList>
            <person name="Obshta O."/>
            <person name="Zabrodski M.W."/>
            <person name="Soomro T."/>
            <person name="Wilson G."/>
            <person name="Masood F."/>
            <person name="Thebeau J."/>
            <person name="Silva M.C.B."/>
            <person name="Biganski S."/>
            <person name="Kozii I.V."/>
            <person name="Koziy R.V."/>
            <person name="Raza M.F."/>
            <person name="Jose M.S."/>
            <person name="Simko E."/>
            <person name="Wood S.C."/>
        </authorList>
    </citation>
    <scope>NUCLEOTIDE SEQUENCE</scope>
    <source>
        <strain evidence="5">PL001</strain>
    </source>
</reference>
<evidence type="ECO:0000313" key="6">
    <source>
        <dbReference type="EMBL" id="MDT2250254.1"/>
    </source>
</evidence>
<protein>
    <submittedName>
        <fullName evidence="5">HU family DNA-binding protein</fullName>
    </submittedName>
</protein>
<reference evidence="5" key="2">
    <citation type="submission" date="2023-03" db="EMBL/GenBank/DDBJ databases">
        <authorList>
            <person name="Obshta O."/>
            <person name="Zabrodski M.W."/>
            <person name="Soomro T."/>
            <person name="Wilson G."/>
            <person name="Masood F."/>
            <person name="Thebeau J."/>
            <person name="Bezerra Da Silva M.C."/>
            <person name="Raza F."/>
            <person name="Biganski S."/>
            <person name="Jose M."/>
            <person name="Camilli M."/>
            <person name="Kozii I.V."/>
            <person name="Kozii R.V."/>
            <person name="Simko E."/>
            <person name="Wood S.C."/>
        </authorList>
    </citation>
    <scope>NUCLEOTIDE SEQUENCE</scope>
    <source>
        <strain evidence="5">PL001</strain>
    </source>
</reference>
<dbReference type="GO" id="GO:0005829">
    <property type="term" value="C:cytosol"/>
    <property type="evidence" value="ECO:0007669"/>
    <property type="project" value="TreeGrafter"/>
</dbReference>
<dbReference type="Gene3D" id="4.10.520.10">
    <property type="entry name" value="IHF-like DNA-binding proteins"/>
    <property type="match status" value="1"/>
</dbReference>
<comment type="caution">
    <text evidence="5">The sequence shown here is derived from an EMBL/GenBank/DDBJ whole genome shotgun (WGS) entry which is preliminary data.</text>
</comment>
<dbReference type="GO" id="GO:0030527">
    <property type="term" value="F:structural constituent of chromatin"/>
    <property type="evidence" value="ECO:0007669"/>
    <property type="project" value="InterPro"/>
</dbReference>
<dbReference type="GO" id="GO:0030261">
    <property type="term" value="P:chromosome condensation"/>
    <property type="evidence" value="ECO:0007669"/>
    <property type="project" value="UniProtKB-KW"/>
</dbReference>
<dbReference type="GO" id="GO:0003677">
    <property type="term" value="F:DNA binding"/>
    <property type="evidence" value="ECO:0007669"/>
    <property type="project" value="UniProtKB-KW"/>
</dbReference>
<dbReference type="PRINTS" id="PR01727">
    <property type="entry name" value="DNABINDINGHU"/>
</dbReference>
<organism evidence="5 7">
    <name type="scientific">Paenibacillus larvae</name>
    <dbReference type="NCBI Taxonomy" id="1464"/>
    <lineage>
        <taxon>Bacteria</taxon>
        <taxon>Bacillati</taxon>
        <taxon>Bacillota</taxon>
        <taxon>Bacilli</taxon>
        <taxon>Bacillales</taxon>
        <taxon>Paenibacillaceae</taxon>
        <taxon>Paenibacillus</taxon>
    </lineage>
</organism>
<dbReference type="PANTHER" id="PTHR33175">
    <property type="entry name" value="DNA-BINDING PROTEIN HU"/>
    <property type="match status" value="1"/>
</dbReference>
<keyword evidence="3 5" id="KW-0238">DNA-binding</keyword>